<proteinExistence type="predicted"/>
<name>A0A8J8AZX2_9FIRM</name>
<dbReference type="InterPro" id="IPR009229">
    <property type="entry name" value="AgrD"/>
</dbReference>
<dbReference type="PROSITE" id="PS51257">
    <property type="entry name" value="PROKAR_LIPOPROTEIN"/>
    <property type="match status" value="1"/>
</dbReference>
<keyword evidence="3" id="KW-1185">Reference proteome</keyword>
<dbReference type="EMBL" id="JAGSND010000001">
    <property type="protein sequence ID" value="MBR0596634.1"/>
    <property type="molecule type" value="Genomic_DNA"/>
</dbReference>
<sequence length="44" mass="4803">MFKKLSNLLFVSAACFLLVVADAAMSTTSLVYHGEPDCPKELLK</sequence>
<accession>A0A8J8AZX2</accession>
<organism evidence="2 3">
    <name type="scientific">Sinanaerobacter chloroacetimidivorans</name>
    <dbReference type="NCBI Taxonomy" id="2818044"/>
    <lineage>
        <taxon>Bacteria</taxon>
        <taxon>Bacillati</taxon>
        <taxon>Bacillota</taxon>
        <taxon>Clostridia</taxon>
        <taxon>Peptostreptococcales</taxon>
        <taxon>Anaerovoracaceae</taxon>
        <taxon>Sinanaerobacter</taxon>
    </lineage>
</organism>
<feature type="signal peptide" evidence="1">
    <location>
        <begin position="1"/>
        <end position="23"/>
    </location>
</feature>
<dbReference type="AlphaFoldDB" id="A0A8J8AZX2"/>
<comment type="caution">
    <text evidence="2">The sequence shown here is derived from an EMBL/GenBank/DDBJ whole genome shotgun (WGS) entry which is preliminary data.</text>
</comment>
<keyword evidence="1" id="KW-0732">Signal</keyword>
<reference evidence="2" key="1">
    <citation type="submission" date="2021-04" db="EMBL/GenBank/DDBJ databases">
        <title>Sinoanaerobacter chloroacetimidivorans sp. nov., an obligate anaerobic bacterium isolated from anaerobic sludge.</title>
        <authorList>
            <person name="Bao Y."/>
        </authorList>
    </citation>
    <scope>NUCLEOTIDE SEQUENCE</scope>
    <source>
        <strain evidence="2">BAD-6</strain>
    </source>
</reference>
<protein>
    <submittedName>
        <fullName evidence="2">Cyclic lactone autoinducer peptide</fullName>
    </submittedName>
</protein>
<reference evidence="2" key="2">
    <citation type="submission" date="2021-04" db="EMBL/GenBank/DDBJ databases">
        <authorList>
            <person name="Liu J."/>
        </authorList>
    </citation>
    <scope>NUCLEOTIDE SEQUENCE</scope>
    <source>
        <strain evidence="2">BAD-6</strain>
    </source>
</reference>
<dbReference type="Proteomes" id="UP000675664">
    <property type="component" value="Unassembled WGS sequence"/>
</dbReference>
<dbReference type="NCBIfam" id="TIGR04223">
    <property type="entry name" value="quorum_AgrD"/>
    <property type="match status" value="1"/>
</dbReference>
<feature type="chain" id="PRO_5035290979" evidence="1">
    <location>
        <begin position="24"/>
        <end position="44"/>
    </location>
</feature>
<evidence type="ECO:0000256" key="1">
    <source>
        <dbReference type="SAM" id="SignalP"/>
    </source>
</evidence>
<gene>
    <name evidence="2" type="ORF">KCX82_01975</name>
</gene>
<evidence type="ECO:0000313" key="2">
    <source>
        <dbReference type="EMBL" id="MBR0596634.1"/>
    </source>
</evidence>
<dbReference type="RefSeq" id="WP_227016756.1">
    <property type="nucleotide sequence ID" value="NZ_JAGSND010000001.1"/>
</dbReference>
<evidence type="ECO:0000313" key="3">
    <source>
        <dbReference type="Proteomes" id="UP000675664"/>
    </source>
</evidence>